<dbReference type="SUPFAM" id="SSF46785">
    <property type="entry name" value="Winged helix' DNA-binding domain"/>
    <property type="match status" value="1"/>
</dbReference>
<reference evidence="1" key="1">
    <citation type="journal article" date="2021" name="PeerJ">
        <title>Extensive microbial diversity within the chicken gut microbiome revealed by metagenomics and culture.</title>
        <authorList>
            <person name="Gilroy R."/>
            <person name="Ravi A."/>
            <person name="Getino M."/>
            <person name="Pursley I."/>
            <person name="Horton D.L."/>
            <person name="Alikhan N.F."/>
            <person name="Baker D."/>
            <person name="Gharbi K."/>
            <person name="Hall N."/>
            <person name="Watson M."/>
            <person name="Adriaenssens E.M."/>
            <person name="Foster-Nyarko E."/>
            <person name="Jarju S."/>
            <person name="Secka A."/>
            <person name="Antonio M."/>
            <person name="Oren A."/>
            <person name="Chaudhuri R.R."/>
            <person name="La Ragione R."/>
            <person name="Hildebrand F."/>
            <person name="Pallen M.J."/>
        </authorList>
    </citation>
    <scope>NUCLEOTIDE SEQUENCE</scope>
    <source>
        <strain evidence="1">421</strain>
    </source>
</reference>
<reference evidence="1" key="2">
    <citation type="submission" date="2021-04" db="EMBL/GenBank/DDBJ databases">
        <authorList>
            <person name="Gilroy R."/>
        </authorList>
    </citation>
    <scope>NUCLEOTIDE SEQUENCE</scope>
    <source>
        <strain evidence="1">421</strain>
    </source>
</reference>
<dbReference type="EMBL" id="DXGE01000032">
    <property type="protein sequence ID" value="HIW86327.1"/>
    <property type="molecule type" value="Genomic_DNA"/>
</dbReference>
<sequence>MKYNRYPKRDAVKNYFPMPNEIFCLDLSAGEIAVYAYLMFCEDRKTFQCHPSYKTIGSAVGLSKNTVKKHIDGLVSKQLITTEPTSVYTRKGQKHNGTLLYTIRPIQETVEYRFQRQLTHFEAEMYRQKALEKLEKFDRIQGSKIKQEKA</sequence>
<protein>
    <submittedName>
        <fullName evidence="1">Helix-turn-helix domain-containing protein</fullName>
    </submittedName>
</protein>
<gene>
    <name evidence="1" type="ORF">IAA48_07525</name>
</gene>
<proteinExistence type="predicted"/>
<dbReference type="AlphaFoldDB" id="A0A9D1REX4"/>
<dbReference type="InterPro" id="IPR036390">
    <property type="entry name" value="WH_DNA-bd_sf"/>
</dbReference>
<dbReference type="Gene3D" id="1.10.10.10">
    <property type="entry name" value="Winged helix-like DNA-binding domain superfamily/Winged helix DNA-binding domain"/>
    <property type="match status" value="1"/>
</dbReference>
<evidence type="ECO:0000313" key="2">
    <source>
        <dbReference type="Proteomes" id="UP000824205"/>
    </source>
</evidence>
<name>A0A9D1REX4_9FIRM</name>
<evidence type="ECO:0000313" key="1">
    <source>
        <dbReference type="EMBL" id="HIW86327.1"/>
    </source>
</evidence>
<dbReference type="Pfam" id="PF13730">
    <property type="entry name" value="HTH_36"/>
    <property type="match status" value="1"/>
</dbReference>
<organism evidence="1 2">
    <name type="scientific">Candidatus Eubacterium faecipullorum</name>
    <dbReference type="NCBI Taxonomy" id="2838571"/>
    <lineage>
        <taxon>Bacteria</taxon>
        <taxon>Bacillati</taxon>
        <taxon>Bacillota</taxon>
        <taxon>Clostridia</taxon>
        <taxon>Eubacteriales</taxon>
        <taxon>Eubacteriaceae</taxon>
        <taxon>Eubacterium</taxon>
    </lineage>
</organism>
<dbReference type="Proteomes" id="UP000824205">
    <property type="component" value="Unassembled WGS sequence"/>
</dbReference>
<dbReference type="InterPro" id="IPR036388">
    <property type="entry name" value="WH-like_DNA-bd_sf"/>
</dbReference>
<comment type="caution">
    <text evidence="1">The sequence shown here is derived from an EMBL/GenBank/DDBJ whole genome shotgun (WGS) entry which is preliminary data.</text>
</comment>
<accession>A0A9D1REX4</accession>